<feature type="chain" id="PRO_5018658229" description="Secreted protein" evidence="2">
    <location>
        <begin position="24"/>
        <end position="211"/>
    </location>
</feature>
<dbReference type="Proteomes" id="UP000288178">
    <property type="component" value="Unassembled WGS sequence"/>
</dbReference>
<dbReference type="AlphaFoldDB" id="A0A3S2U0V5"/>
<evidence type="ECO:0000256" key="1">
    <source>
        <dbReference type="SAM" id="MobiDB-lite"/>
    </source>
</evidence>
<comment type="caution">
    <text evidence="3">The sequence shown here is derived from an EMBL/GenBank/DDBJ whole genome shotgun (WGS) entry which is preliminary data.</text>
</comment>
<gene>
    <name evidence="3" type="ORF">ENE75_20190</name>
</gene>
<dbReference type="OrthoDB" id="7870881at2"/>
<dbReference type="EMBL" id="SACT01000008">
    <property type="protein sequence ID" value="RVT49395.1"/>
    <property type="molecule type" value="Genomic_DNA"/>
</dbReference>
<evidence type="ECO:0000313" key="4">
    <source>
        <dbReference type="Proteomes" id="UP000288178"/>
    </source>
</evidence>
<feature type="region of interest" description="Disordered" evidence="1">
    <location>
        <begin position="188"/>
        <end position="211"/>
    </location>
</feature>
<proteinExistence type="predicted"/>
<feature type="compositionally biased region" description="Low complexity" evidence="1">
    <location>
        <begin position="191"/>
        <end position="211"/>
    </location>
</feature>
<protein>
    <recommendedName>
        <fullName evidence="5">Secreted protein</fullName>
    </recommendedName>
</protein>
<feature type="signal peptide" evidence="2">
    <location>
        <begin position="1"/>
        <end position="23"/>
    </location>
</feature>
<keyword evidence="2" id="KW-0732">Signal</keyword>
<evidence type="ECO:0000313" key="3">
    <source>
        <dbReference type="EMBL" id="RVT49395.1"/>
    </source>
</evidence>
<organism evidence="3 4">
    <name type="scientific">Rubrivivax albus</name>
    <dbReference type="NCBI Taxonomy" id="2499835"/>
    <lineage>
        <taxon>Bacteria</taxon>
        <taxon>Pseudomonadati</taxon>
        <taxon>Pseudomonadota</taxon>
        <taxon>Betaproteobacteria</taxon>
        <taxon>Burkholderiales</taxon>
        <taxon>Sphaerotilaceae</taxon>
        <taxon>Rubrivivax</taxon>
    </lineage>
</organism>
<evidence type="ECO:0008006" key="5">
    <source>
        <dbReference type="Google" id="ProtNLM"/>
    </source>
</evidence>
<accession>A0A3S2U0V5</accession>
<name>A0A3S2U0V5_9BURK</name>
<keyword evidence="4" id="KW-1185">Reference proteome</keyword>
<sequence length="211" mass="21971">MHKTLLSAALAALLLPAAGPAAAHDGIQTFTSGAHFYKRVVTHTNVLLGANEKFEPLPGATTTVFVPPRTVALVNVGFSAETRCTGADVAQNWCEMSITVAGNEASPMASTYGGDTFAVDATDTGNATEGNWRAHAFSRHACVRNESDVPLAVPVAVNWKVTNFGGNPPLFWVDDSALVIEMARGCSVSNAPSPDRAPPAAARAVPSAQQD</sequence>
<dbReference type="RefSeq" id="WP_128200146.1">
    <property type="nucleotide sequence ID" value="NZ_SACT01000008.1"/>
</dbReference>
<evidence type="ECO:0000256" key="2">
    <source>
        <dbReference type="SAM" id="SignalP"/>
    </source>
</evidence>
<reference evidence="3 4" key="1">
    <citation type="submission" date="2019-01" db="EMBL/GenBank/DDBJ databases">
        <authorList>
            <person name="Chen W.-M."/>
        </authorList>
    </citation>
    <scope>NUCLEOTIDE SEQUENCE [LARGE SCALE GENOMIC DNA]</scope>
    <source>
        <strain evidence="3 4">ICH-3</strain>
    </source>
</reference>